<dbReference type="Pfam" id="PF18916">
    <property type="entry name" value="Lycopene_cyc"/>
    <property type="match status" value="2"/>
</dbReference>
<organism evidence="10 11">
    <name type="scientific">Candidatus Thermofonsia Clade 1 bacterium</name>
    <dbReference type="NCBI Taxonomy" id="2364210"/>
    <lineage>
        <taxon>Bacteria</taxon>
        <taxon>Bacillati</taxon>
        <taxon>Chloroflexota</taxon>
        <taxon>Candidatus Thermofontia</taxon>
        <taxon>Candidatus Thermofonsia Clade 1</taxon>
    </lineage>
</organism>
<feature type="transmembrane region" description="Helical" evidence="8">
    <location>
        <begin position="180"/>
        <end position="200"/>
    </location>
</feature>
<feature type="transmembrane region" description="Helical" evidence="8">
    <location>
        <begin position="89"/>
        <end position="107"/>
    </location>
</feature>
<sequence length="274" mass="31574">MTYFGFLAIFVVLPILLLWAVAVWDTRRGIGVPAHFRSWHAHWIMLAHVIVAVLYTTPWDNYLVATRVWWYDPNLVTGLVIWYVPIEEYTFFVLMTLLTGSWLLMVIRHTPQQAPMPRNGVRLRQLSTLAVFAVWLIFVAILVFGWRPGTYMALLFVWALPPIMLQTAFGADILWQNRRVVWLTILPMTLYLSAADKLAITSGTWTINPEQTVNILLLGRLPLEEFLFFFIVNVLITFGMTLVMSVESKARAARYVAALRNLFNRKQTVEIGSE</sequence>
<dbReference type="GO" id="GO:0045436">
    <property type="term" value="F:lycopene beta cyclase activity"/>
    <property type="evidence" value="ECO:0007669"/>
    <property type="project" value="UniProtKB-ARBA"/>
</dbReference>
<evidence type="ECO:0000256" key="5">
    <source>
        <dbReference type="ARBA" id="ARBA00022989"/>
    </source>
</evidence>
<feature type="transmembrane region" description="Helical" evidence="8">
    <location>
        <begin position="36"/>
        <end position="55"/>
    </location>
</feature>
<evidence type="ECO:0000259" key="9">
    <source>
        <dbReference type="Pfam" id="PF18916"/>
    </source>
</evidence>
<evidence type="ECO:0000256" key="7">
    <source>
        <dbReference type="ARBA" id="ARBA00023235"/>
    </source>
</evidence>
<evidence type="ECO:0000313" key="10">
    <source>
        <dbReference type="EMBL" id="PJF32056.1"/>
    </source>
</evidence>
<feature type="transmembrane region" description="Helical" evidence="8">
    <location>
        <begin position="6"/>
        <end position="24"/>
    </location>
</feature>
<keyword evidence="3 8" id="KW-0812">Transmembrane</keyword>
<dbReference type="InterPro" id="IPR017825">
    <property type="entry name" value="Lycopene_cyclase_dom"/>
</dbReference>
<reference evidence="10 11" key="1">
    <citation type="submission" date="2017-11" db="EMBL/GenBank/DDBJ databases">
        <title>Evolution of Phototrophy in the Chloroflexi Phylum Driven by Horizontal Gene Transfer.</title>
        <authorList>
            <person name="Ward L.M."/>
            <person name="Hemp J."/>
            <person name="Shih P.M."/>
            <person name="Mcglynn S.E."/>
            <person name="Fischer W."/>
        </authorList>
    </citation>
    <scope>NUCLEOTIDE SEQUENCE [LARGE SCALE GENOMIC DNA]</scope>
    <source>
        <strain evidence="10">CP2_2F</strain>
    </source>
</reference>
<comment type="pathway">
    <text evidence="2">Carotenoid biosynthesis.</text>
</comment>
<evidence type="ECO:0000256" key="8">
    <source>
        <dbReference type="SAM" id="Phobius"/>
    </source>
</evidence>
<dbReference type="EMBL" id="PGTK01000001">
    <property type="protein sequence ID" value="PJF32056.1"/>
    <property type="molecule type" value="Genomic_DNA"/>
</dbReference>
<evidence type="ECO:0000256" key="1">
    <source>
        <dbReference type="ARBA" id="ARBA00004141"/>
    </source>
</evidence>
<keyword evidence="7" id="KW-0413">Isomerase</keyword>
<feature type="domain" description="Lycopene cyclase" evidence="9">
    <location>
        <begin position="41"/>
        <end position="100"/>
    </location>
</feature>
<accession>A0A2M8P3C8</accession>
<dbReference type="NCBIfam" id="TIGR03462">
    <property type="entry name" value="CarR_dom_SF"/>
    <property type="match status" value="2"/>
</dbReference>
<feature type="transmembrane region" description="Helical" evidence="8">
    <location>
        <begin position="152"/>
        <end position="173"/>
    </location>
</feature>
<dbReference type="GO" id="GO:0016117">
    <property type="term" value="P:carotenoid biosynthetic process"/>
    <property type="evidence" value="ECO:0007669"/>
    <property type="project" value="UniProtKB-KW"/>
</dbReference>
<feature type="domain" description="Lycopene cyclase" evidence="9">
    <location>
        <begin position="150"/>
        <end position="238"/>
    </location>
</feature>
<evidence type="ECO:0000256" key="6">
    <source>
        <dbReference type="ARBA" id="ARBA00023136"/>
    </source>
</evidence>
<keyword evidence="6 8" id="KW-0472">Membrane</keyword>
<keyword evidence="4" id="KW-0125">Carotenoid biosynthesis</keyword>
<name>A0A2M8P3C8_9CHLR</name>
<feature type="transmembrane region" description="Helical" evidence="8">
    <location>
        <begin position="226"/>
        <end position="246"/>
    </location>
</feature>
<proteinExistence type="predicted"/>
<comment type="caution">
    <text evidence="10">The sequence shown here is derived from an EMBL/GenBank/DDBJ whole genome shotgun (WGS) entry which is preliminary data.</text>
</comment>
<evidence type="ECO:0000313" key="11">
    <source>
        <dbReference type="Proteomes" id="UP000228921"/>
    </source>
</evidence>
<comment type="subcellular location">
    <subcellularLocation>
        <location evidence="1">Membrane</location>
        <topology evidence="1">Multi-pass membrane protein</topology>
    </subcellularLocation>
</comment>
<keyword evidence="5 8" id="KW-1133">Transmembrane helix</keyword>
<dbReference type="Proteomes" id="UP000228921">
    <property type="component" value="Unassembled WGS sequence"/>
</dbReference>
<evidence type="ECO:0000256" key="2">
    <source>
        <dbReference type="ARBA" id="ARBA00004829"/>
    </source>
</evidence>
<dbReference type="GO" id="GO:0016872">
    <property type="term" value="F:intramolecular lyase activity"/>
    <property type="evidence" value="ECO:0007669"/>
    <property type="project" value="InterPro"/>
</dbReference>
<evidence type="ECO:0000256" key="4">
    <source>
        <dbReference type="ARBA" id="ARBA00022746"/>
    </source>
</evidence>
<gene>
    <name evidence="10" type="ORF">CUN51_00045</name>
</gene>
<protein>
    <submittedName>
        <fullName evidence="10">Lycopene cyclase domain-containing protein</fullName>
    </submittedName>
</protein>
<evidence type="ECO:0000256" key="3">
    <source>
        <dbReference type="ARBA" id="ARBA00022692"/>
    </source>
</evidence>
<dbReference type="AlphaFoldDB" id="A0A2M8P3C8"/>
<feature type="transmembrane region" description="Helical" evidence="8">
    <location>
        <begin position="128"/>
        <end position="146"/>
    </location>
</feature>
<dbReference type="GO" id="GO:0016020">
    <property type="term" value="C:membrane"/>
    <property type="evidence" value="ECO:0007669"/>
    <property type="project" value="UniProtKB-SubCell"/>
</dbReference>